<feature type="compositionally biased region" description="Low complexity" evidence="1">
    <location>
        <begin position="82"/>
        <end position="93"/>
    </location>
</feature>
<dbReference type="EMBL" id="OFTH01000052">
    <property type="protein sequence ID" value="SOZ75099.1"/>
    <property type="molecule type" value="Genomic_DNA"/>
</dbReference>
<feature type="region of interest" description="Disordered" evidence="1">
    <location>
        <begin position="65"/>
        <end position="93"/>
    </location>
</feature>
<organism evidence="2 4">
    <name type="scientific">Cupriavidus taiwanensis</name>
    <dbReference type="NCBI Taxonomy" id="164546"/>
    <lineage>
        <taxon>Bacteria</taxon>
        <taxon>Pseudomonadati</taxon>
        <taxon>Pseudomonadota</taxon>
        <taxon>Betaproteobacteria</taxon>
        <taxon>Burkholderiales</taxon>
        <taxon>Burkholderiaceae</taxon>
        <taxon>Cupriavidus</taxon>
    </lineage>
</organism>
<evidence type="ECO:0000256" key="1">
    <source>
        <dbReference type="SAM" id="MobiDB-lite"/>
    </source>
</evidence>
<keyword evidence="3" id="KW-0614">Plasmid</keyword>
<dbReference type="Proteomes" id="UP000256952">
    <property type="component" value="Unassembled WGS sequence"/>
</dbReference>
<dbReference type="AlphaFoldDB" id="A0A375FK56"/>
<evidence type="ECO:0000313" key="3">
    <source>
        <dbReference type="EMBL" id="SPD48713.1"/>
    </source>
</evidence>
<reference evidence="3 4" key="1">
    <citation type="submission" date="2018-01" db="EMBL/GenBank/DDBJ databases">
        <authorList>
            <person name="Gaut B.S."/>
            <person name="Morton B.R."/>
            <person name="Clegg M.T."/>
            <person name="Duvall M.R."/>
        </authorList>
    </citation>
    <scope>NUCLEOTIDE SEQUENCE [LARGE SCALE GENOMIC DNA]</scope>
    <source>
        <strain evidence="3">Cupriavidus taiwanensis STM 8555</strain>
        <plasmid evidence="3">I</plasmid>
    </source>
</reference>
<evidence type="ECO:0000313" key="2">
    <source>
        <dbReference type="EMBL" id="SOZ75099.1"/>
    </source>
</evidence>
<gene>
    <name evidence="3" type="ORF">CBM2612_P0058</name>
    <name evidence="2" type="ORF">CBM2613_U10001</name>
</gene>
<name>A0A375FK56_9BURK</name>
<sequence>MHAPDADEIATGPLGPWWSAGAATLPASLGGYCRREAWRQSPGLTRQRAAIAPCGTVNAAGVPLSRNSKLTGGRWLPPSTRPAPSAGGACSAG</sequence>
<accession>A0A375FK56</accession>
<reference evidence="2" key="2">
    <citation type="submission" date="2018-01" db="EMBL/GenBank/DDBJ databases">
        <authorList>
            <person name="Clerissi C."/>
        </authorList>
    </citation>
    <scope>NUCLEOTIDE SEQUENCE</scope>
    <source>
        <strain evidence="2">Cupriavidus taiwanensis STM 8556</strain>
    </source>
</reference>
<proteinExistence type="predicted"/>
<geneLocation type="plasmid" evidence="3">
    <name>I</name>
</geneLocation>
<dbReference type="EMBL" id="LT984809">
    <property type="protein sequence ID" value="SPD48713.1"/>
    <property type="molecule type" value="Genomic_DNA"/>
</dbReference>
<evidence type="ECO:0000313" key="4">
    <source>
        <dbReference type="Proteomes" id="UP000256952"/>
    </source>
</evidence>
<protein>
    <submittedName>
        <fullName evidence="2">Uncharacterized protein</fullName>
    </submittedName>
</protein>